<dbReference type="Proteomes" id="UP001172102">
    <property type="component" value="Unassembled WGS sequence"/>
</dbReference>
<evidence type="ECO:0000313" key="2">
    <source>
        <dbReference type="Proteomes" id="UP001172102"/>
    </source>
</evidence>
<proteinExistence type="predicted"/>
<dbReference type="InterPro" id="IPR002347">
    <property type="entry name" value="SDR_fam"/>
</dbReference>
<dbReference type="SUPFAM" id="SSF51735">
    <property type="entry name" value="NAD(P)-binding Rossmann-fold domains"/>
    <property type="match status" value="1"/>
</dbReference>
<dbReference type="EMBL" id="JAUKUA010000002">
    <property type="protein sequence ID" value="KAK0724550.1"/>
    <property type="molecule type" value="Genomic_DNA"/>
</dbReference>
<dbReference type="PRINTS" id="PR00081">
    <property type="entry name" value="GDHRDH"/>
</dbReference>
<sequence length="271" mass="29398">MAYILTPAISALAGVAKYIFKIGPARTTATEPSSATGLAGRRNTLIIGAKQGIGLNLAKRLKEKGWNVYASVRTLNDPQNQEIRDISKSLFVVELLQEDTIMSAATAWGETPLDLLIVCAGVGPLPEDMWEHTTEILVEKFRVNAVGPYLVTKHFRPALERSRAGKIITISSNVASLTSRDGNRRGGSLGYRLSKTALNQLTVSLSRALAFEGSNITVHAIHPGWIPTTMSGFTGPDDMETQITLMTDTIERLGADDSGRFLKANGEDFPW</sequence>
<dbReference type="Pfam" id="PF00106">
    <property type="entry name" value="adh_short"/>
    <property type="match status" value="1"/>
</dbReference>
<comment type="caution">
    <text evidence="1">The sequence shown here is derived from an EMBL/GenBank/DDBJ whole genome shotgun (WGS) entry which is preliminary data.</text>
</comment>
<dbReference type="Gene3D" id="3.40.50.720">
    <property type="entry name" value="NAD(P)-binding Rossmann-like Domain"/>
    <property type="match status" value="1"/>
</dbReference>
<keyword evidence="2" id="KW-1185">Reference proteome</keyword>
<evidence type="ECO:0000313" key="1">
    <source>
        <dbReference type="EMBL" id="KAK0724550.1"/>
    </source>
</evidence>
<dbReference type="PANTHER" id="PTHR45458:SF1">
    <property type="entry name" value="SHORT CHAIN DEHYDROGENASE"/>
    <property type="match status" value="1"/>
</dbReference>
<reference evidence="1" key="1">
    <citation type="submission" date="2023-06" db="EMBL/GenBank/DDBJ databases">
        <title>Genome-scale phylogeny and comparative genomics of the fungal order Sordariales.</title>
        <authorList>
            <consortium name="Lawrence Berkeley National Laboratory"/>
            <person name="Hensen N."/>
            <person name="Bonometti L."/>
            <person name="Westerberg I."/>
            <person name="Brannstrom I.O."/>
            <person name="Guillou S."/>
            <person name="Cros-Aarteil S."/>
            <person name="Calhoun S."/>
            <person name="Haridas S."/>
            <person name="Kuo A."/>
            <person name="Mondo S."/>
            <person name="Pangilinan J."/>
            <person name="Riley R."/>
            <person name="Labutti K."/>
            <person name="Andreopoulos B."/>
            <person name="Lipzen A."/>
            <person name="Chen C."/>
            <person name="Yanf M."/>
            <person name="Daum C."/>
            <person name="Ng V."/>
            <person name="Clum A."/>
            <person name="Steindorff A."/>
            <person name="Ohm R."/>
            <person name="Martin F."/>
            <person name="Silar P."/>
            <person name="Natvig D."/>
            <person name="Lalanne C."/>
            <person name="Gautier V."/>
            <person name="Ament-Velasquez S.L."/>
            <person name="Kruys A."/>
            <person name="Hutchinson M.I."/>
            <person name="Powell A.J."/>
            <person name="Barry K."/>
            <person name="Miller A.N."/>
            <person name="Grigoriev I.V."/>
            <person name="Debuchy R."/>
            <person name="Gladieux P."/>
            <person name="Thoren M.H."/>
            <person name="Johannesson H."/>
        </authorList>
    </citation>
    <scope>NUCLEOTIDE SEQUENCE</scope>
    <source>
        <strain evidence="1">SMH4607-1</strain>
    </source>
</reference>
<dbReference type="InterPro" id="IPR052184">
    <property type="entry name" value="SDR_enzymes"/>
</dbReference>
<gene>
    <name evidence="1" type="ORF">B0H67DRAFT_641072</name>
</gene>
<dbReference type="PANTHER" id="PTHR45458">
    <property type="entry name" value="SHORT-CHAIN DEHYDROGENASE/REDUCTASE SDR"/>
    <property type="match status" value="1"/>
</dbReference>
<name>A0AA40E2F5_9PEZI</name>
<dbReference type="AlphaFoldDB" id="A0AA40E2F5"/>
<organism evidence="1 2">
    <name type="scientific">Lasiosphaeris hirsuta</name>
    <dbReference type="NCBI Taxonomy" id="260670"/>
    <lineage>
        <taxon>Eukaryota</taxon>
        <taxon>Fungi</taxon>
        <taxon>Dikarya</taxon>
        <taxon>Ascomycota</taxon>
        <taxon>Pezizomycotina</taxon>
        <taxon>Sordariomycetes</taxon>
        <taxon>Sordariomycetidae</taxon>
        <taxon>Sordariales</taxon>
        <taxon>Lasiosphaeriaceae</taxon>
        <taxon>Lasiosphaeris</taxon>
    </lineage>
</organism>
<dbReference type="GO" id="GO:0016616">
    <property type="term" value="F:oxidoreductase activity, acting on the CH-OH group of donors, NAD or NADP as acceptor"/>
    <property type="evidence" value="ECO:0007669"/>
    <property type="project" value="TreeGrafter"/>
</dbReference>
<dbReference type="InterPro" id="IPR036291">
    <property type="entry name" value="NAD(P)-bd_dom_sf"/>
</dbReference>
<accession>A0AA40E2F5</accession>
<protein>
    <submittedName>
        <fullName evidence="1">Uncharacterized protein</fullName>
    </submittedName>
</protein>